<reference evidence="5 6" key="1">
    <citation type="submission" date="2020-07" db="EMBL/GenBank/DDBJ databases">
        <title>Sequencing the genomes of 1000 actinobacteria strains.</title>
        <authorList>
            <person name="Klenk H.-P."/>
        </authorList>
    </citation>
    <scope>NUCLEOTIDE SEQUENCE [LARGE SCALE GENOMIC DNA]</scope>
    <source>
        <strain evidence="5 6">DSM 21349</strain>
    </source>
</reference>
<feature type="region of interest" description="Disordered" evidence="1">
    <location>
        <begin position="555"/>
        <end position="581"/>
    </location>
</feature>
<evidence type="ECO:0000259" key="4">
    <source>
        <dbReference type="Pfam" id="PF20990"/>
    </source>
</evidence>
<accession>A0A7W3IWP1</accession>
<proteinExistence type="predicted"/>
<evidence type="ECO:0000313" key="6">
    <source>
        <dbReference type="Proteomes" id="UP000580910"/>
    </source>
</evidence>
<gene>
    <name evidence="5" type="ORF">FB382_000274</name>
</gene>
<dbReference type="RefSeq" id="WP_182536162.1">
    <property type="nucleotide sequence ID" value="NZ_JACGXA010000001.1"/>
</dbReference>
<protein>
    <submittedName>
        <fullName evidence="5">Putative membrane protein YgcG</fullName>
    </submittedName>
</protein>
<keyword evidence="2" id="KW-0812">Transmembrane</keyword>
<dbReference type="EMBL" id="JACGXA010000001">
    <property type="protein sequence ID" value="MBA8801983.1"/>
    <property type="molecule type" value="Genomic_DNA"/>
</dbReference>
<feature type="domain" description="DUF2207" evidence="3">
    <location>
        <begin position="38"/>
        <end position="221"/>
    </location>
</feature>
<evidence type="ECO:0000313" key="5">
    <source>
        <dbReference type="EMBL" id="MBA8801983.1"/>
    </source>
</evidence>
<name>A0A7W3IWP1_9ACTN</name>
<evidence type="ECO:0000259" key="3">
    <source>
        <dbReference type="Pfam" id="PF09972"/>
    </source>
</evidence>
<keyword evidence="6" id="KW-1185">Reference proteome</keyword>
<dbReference type="Pfam" id="PF09972">
    <property type="entry name" value="DUF2207"/>
    <property type="match status" value="1"/>
</dbReference>
<dbReference type="InterPro" id="IPR018702">
    <property type="entry name" value="DUF2207"/>
</dbReference>
<evidence type="ECO:0000256" key="2">
    <source>
        <dbReference type="SAM" id="Phobius"/>
    </source>
</evidence>
<dbReference type="InterPro" id="IPR048389">
    <property type="entry name" value="YciQ-like_C"/>
</dbReference>
<keyword evidence="2" id="KW-1133">Transmembrane helix</keyword>
<dbReference type="Proteomes" id="UP000580910">
    <property type="component" value="Unassembled WGS sequence"/>
</dbReference>
<sequence>MKRVVGYAVGLAVLVAVLFIPAALFNYGSADDSPESTTITSYVADFTLDESGDLAVVEQLTVDFPYGRHGIFRFFDRADPSAPHARRVVHDISVSFDDGAVPVEYLSEDHGRFKVAKIGSPTQYVTPGQHVYVIRYSLDGVIEPGSDGSRSQFYWNLVPGGWKQEIDATNLTVHLPVAAEPVQCATGAGATSGCTAKGEGSTTLHVRTGHLPANTPVTIKAGLDMATPPAGDTRPWAPALDPVLGPNAILLGLVVLIGLAGFGLGARIAARARETNPQFPLMYAPPEGIGPAQAQYLLTEDVDRSAYVGTLMYAAEKGAVSLDRDGDTWSITDQKGAEGWAGLDPVSSGVAHLLGGPGTTFVASKKDVEAGKRLKTEIGTFDDSVKGWAKSSGHMVASGLGSAGSLVVIAGLLAALAIAIFNPLSMSMVGLVPGAFAIGAFPLVRTGSGTRRTASGRDLWSRIGGFHRVLSTPSSKDRFDFAGRQELYTAYIPWAVALGCTKEWADKYRTETGSEPPVPSYLAGAYVGSHYNDPVSSMVDDFSSTVDSAISSYQATQSSSSSGGGGFSGGGGGGGGGGGSW</sequence>
<keyword evidence="2" id="KW-0472">Membrane</keyword>
<feature type="transmembrane region" description="Helical" evidence="2">
    <location>
        <begin position="248"/>
        <end position="270"/>
    </location>
</feature>
<dbReference type="Pfam" id="PF20990">
    <property type="entry name" value="DUF2207_C"/>
    <property type="match status" value="1"/>
</dbReference>
<feature type="transmembrane region" description="Helical" evidence="2">
    <location>
        <begin position="396"/>
        <end position="420"/>
    </location>
</feature>
<dbReference type="AlphaFoldDB" id="A0A7W3IWP1"/>
<feature type="transmembrane region" description="Helical" evidence="2">
    <location>
        <begin position="426"/>
        <end position="444"/>
    </location>
</feature>
<feature type="domain" description="Predicted membrane protein YciQ-like C-terminal" evidence="4">
    <location>
        <begin position="283"/>
        <end position="507"/>
    </location>
</feature>
<feature type="compositionally biased region" description="Gly residues" evidence="1">
    <location>
        <begin position="562"/>
        <end position="581"/>
    </location>
</feature>
<organism evidence="5 6">
    <name type="scientific">Nocardioides ginsengisegetis</name>
    <dbReference type="NCBI Taxonomy" id="661491"/>
    <lineage>
        <taxon>Bacteria</taxon>
        <taxon>Bacillati</taxon>
        <taxon>Actinomycetota</taxon>
        <taxon>Actinomycetes</taxon>
        <taxon>Propionibacteriales</taxon>
        <taxon>Nocardioidaceae</taxon>
        <taxon>Nocardioides</taxon>
    </lineage>
</organism>
<evidence type="ECO:0000256" key="1">
    <source>
        <dbReference type="SAM" id="MobiDB-lite"/>
    </source>
</evidence>
<comment type="caution">
    <text evidence="5">The sequence shown here is derived from an EMBL/GenBank/DDBJ whole genome shotgun (WGS) entry which is preliminary data.</text>
</comment>